<dbReference type="SUPFAM" id="SSF56042">
    <property type="entry name" value="PurM C-terminal domain-like"/>
    <property type="match status" value="1"/>
</dbReference>
<dbReference type="RefSeq" id="WP_188596107.1">
    <property type="nucleotide sequence ID" value="NZ_BMNL01000002.1"/>
</dbReference>
<dbReference type="EMBL" id="BMNL01000002">
    <property type="protein sequence ID" value="GGP20230.1"/>
    <property type="molecule type" value="Genomic_DNA"/>
</dbReference>
<evidence type="ECO:0000313" key="4">
    <source>
        <dbReference type="EMBL" id="GGP20230.1"/>
    </source>
</evidence>
<organism evidence="4 5">
    <name type="scientific">Thermocladium modestius</name>
    <dbReference type="NCBI Taxonomy" id="62609"/>
    <lineage>
        <taxon>Archaea</taxon>
        <taxon>Thermoproteota</taxon>
        <taxon>Thermoprotei</taxon>
        <taxon>Thermoproteales</taxon>
        <taxon>Thermoproteaceae</taxon>
        <taxon>Thermocladium</taxon>
    </lineage>
</organism>
<accession>A0A830GU54</accession>
<dbReference type="InterPro" id="IPR001792">
    <property type="entry name" value="Acylphosphatase-like_dom"/>
</dbReference>
<evidence type="ECO:0000259" key="3">
    <source>
        <dbReference type="PROSITE" id="PS51160"/>
    </source>
</evidence>
<dbReference type="Gene3D" id="3.30.70.100">
    <property type="match status" value="1"/>
</dbReference>
<reference evidence="4" key="2">
    <citation type="submission" date="2020-09" db="EMBL/GenBank/DDBJ databases">
        <authorList>
            <person name="Sun Q."/>
            <person name="Ohkuma M."/>
        </authorList>
    </citation>
    <scope>NUCLEOTIDE SEQUENCE</scope>
    <source>
        <strain evidence="4">JCM 10088</strain>
    </source>
</reference>
<dbReference type="Gene3D" id="3.90.650.10">
    <property type="entry name" value="PurM-like C-terminal domain"/>
    <property type="match status" value="1"/>
</dbReference>
<dbReference type="PANTHER" id="PTHR47268:SF4">
    <property type="entry name" value="ACYLPHOSPHATASE"/>
    <property type="match status" value="1"/>
</dbReference>
<comment type="similarity">
    <text evidence="2">Belongs to the acylphosphatase family.</text>
</comment>
<dbReference type="PROSITE" id="PS51160">
    <property type="entry name" value="ACYLPHOSPHATASE_3"/>
    <property type="match status" value="1"/>
</dbReference>
<dbReference type="PANTHER" id="PTHR47268">
    <property type="entry name" value="ACYLPHOSPHATASE"/>
    <property type="match status" value="1"/>
</dbReference>
<evidence type="ECO:0000313" key="5">
    <source>
        <dbReference type="Proteomes" id="UP000610960"/>
    </source>
</evidence>
<dbReference type="InterPro" id="IPR036046">
    <property type="entry name" value="Acylphosphatase-like_dom_sf"/>
</dbReference>
<dbReference type="PROSITE" id="PS51257">
    <property type="entry name" value="PROKAR_LIPOPROTEIN"/>
    <property type="match status" value="1"/>
</dbReference>
<protein>
    <recommendedName>
        <fullName evidence="1">acylphosphatase</fullName>
        <ecNumber evidence="1">3.6.1.7</ecNumber>
    </recommendedName>
</protein>
<name>A0A830GU54_9CREN</name>
<keyword evidence="1" id="KW-0378">Hydrolase</keyword>
<dbReference type="PROSITE" id="PS00151">
    <property type="entry name" value="ACYLPHOSPHATASE_2"/>
    <property type="match status" value="1"/>
</dbReference>
<feature type="active site" evidence="1">
    <location>
        <position position="514"/>
    </location>
</feature>
<dbReference type="InterPro" id="IPR036676">
    <property type="entry name" value="PurM-like_C_sf"/>
</dbReference>
<dbReference type="SUPFAM" id="SSF54975">
    <property type="entry name" value="Acylphosphatase/BLUF domain-like"/>
    <property type="match status" value="1"/>
</dbReference>
<keyword evidence="5" id="KW-1185">Reference proteome</keyword>
<feature type="active site" evidence="1">
    <location>
        <position position="496"/>
    </location>
</feature>
<dbReference type="GO" id="GO:0003998">
    <property type="term" value="F:acylphosphatase activity"/>
    <property type="evidence" value="ECO:0007669"/>
    <property type="project" value="UniProtKB-EC"/>
</dbReference>
<feature type="domain" description="Acylphosphatase-like" evidence="3">
    <location>
        <begin position="481"/>
        <end position="566"/>
    </location>
</feature>
<dbReference type="InterPro" id="IPR017968">
    <property type="entry name" value="Acylphosphatase_CS"/>
</dbReference>
<dbReference type="EC" id="3.6.1.7" evidence="1"/>
<proteinExistence type="inferred from homology"/>
<comment type="caution">
    <text evidence="4">The sequence shown here is derived from an EMBL/GenBank/DDBJ whole genome shotgun (WGS) entry which is preliminary data.</text>
</comment>
<evidence type="ECO:0000256" key="2">
    <source>
        <dbReference type="RuleBase" id="RU004168"/>
    </source>
</evidence>
<dbReference type="AlphaFoldDB" id="A0A830GU54"/>
<dbReference type="OrthoDB" id="6643at2157"/>
<dbReference type="NCBIfam" id="NF038049">
    <property type="entry name" value="SelD_rel_HyperS"/>
    <property type="match status" value="1"/>
</dbReference>
<gene>
    <name evidence="4" type="ORF">GCM10007981_07460</name>
</gene>
<dbReference type="InterPro" id="IPR020456">
    <property type="entry name" value="Acylphosphatase"/>
</dbReference>
<dbReference type="Proteomes" id="UP000610960">
    <property type="component" value="Unassembled WGS sequence"/>
</dbReference>
<dbReference type="Pfam" id="PF00708">
    <property type="entry name" value="Acylphosphatase"/>
    <property type="match status" value="1"/>
</dbReference>
<sequence>MERIKRFEDHIRKYANAGINLTSLALGCSVKVDLYNVLYPALSMAKKDMAGLNLDIAPREDVAVLSGREAVVSRLMSGVDDVNIDADAVERFEPDAVVVLAQVYQGRAGNPKEFADAILRLYRRLGSTRRRVLIGKGHSIVTTKPGTDMFVVDMIKTNRKDGEGYVLANNDTIQVIDPTDDIASYAQASVAISNALNDLFVKGVHEKLTIHPVYDAPMGYVEELGRNISKFADSIGAKLVNEPQPNLGYLLIGATVTGETDKEPPLFYDKIDEGFEVLVTGPLGQLSVIGTFVTIHIDQDLMRNFEEEVMSVDELEELKNETMKAMMIPNIDVAKVIDNHLPMSGGEFDPLKHVAATVDISGPGIFVFKELAEQAGVNIKLDKVPLINEEVARFAAENFIMADATAGTNGSLAIIAHHRVIEEIMEELSGISRLRPAVIGRVTGRGGGELIVPSNVMSLIADKALANKLSMPVLTIERQRRAVMRIRGEVQGVGLRPSIKRKAMMLGLTGFARNEPDGTVTAVVEGDSFRIEELINWLKRGRVGRITGVDVEWSEYKGEFKTFTYS</sequence>
<evidence type="ECO:0000256" key="1">
    <source>
        <dbReference type="PROSITE-ProRule" id="PRU00520"/>
    </source>
</evidence>
<reference evidence="4" key="1">
    <citation type="journal article" date="2014" name="Int. J. Syst. Evol. Microbiol.">
        <title>Complete genome sequence of Corynebacterium casei LMG S-19264T (=DSM 44701T), isolated from a smear-ripened cheese.</title>
        <authorList>
            <consortium name="US DOE Joint Genome Institute (JGI-PGF)"/>
            <person name="Walter F."/>
            <person name="Albersmeier A."/>
            <person name="Kalinowski J."/>
            <person name="Ruckert C."/>
        </authorList>
    </citation>
    <scope>NUCLEOTIDE SEQUENCE</scope>
    <source>
        <strain evidence="4">JCM 10088</strain>
    </source>
</reference>
<comment type="catalytic activity">
    <reaction evidence="1">
        <text>an acyl phosphate + H2O = a carboxylate + phosphate + H(+)</text>
        <dbReference type="Rhea" id="RHEA:14965"/>
        <dbReference type="ChEBI" id="CHEBI:15377"/>
        <dbReference type="ChEBI" id="CHEBI:15378"/>
        <dbReference type="ChEBI" id="CHEBI:29067"/>
        <dbReference type="ChEBI" id="CHEBI:43474"/>
        <dbReference type="ChEBI" id="CHEBI:59918"/>
        <dbReference type="EC" id="3.6.1.7"/>
    </reaction>
</comment>